<dbReference type="EMBL" id="SOML01000006">
    <property type="protein sequence ID" value="TFD96162.1"/>
    <property type="molecule type" value="Genomic_DNA"/>
</dbReference>
<reference evidence="3 4" key="1">
    <citation type="submission" date="2019-03" db="EMBL/GenBank/DDBJ databases">
        <title>San Antonio Military Medical Center submission to MRSN (WRAIR), pending publication.</title>
        <authorList>
            <person name="Blyth D.M."/>
            <person name="Mccarthy S.L."/>
            <person name="Schall S.E."/>
            <person name="Stam J.A."/>
            <person name="Ong A.C."/>
            <person name="Mcgann P.T."/>
        </authorList>
    </citation>
    <scope>NUCLEOTIDE SEQUENCE [LARGE SCALE GENOMIC DNA]</scope>
    <source>
        <strain evidence="3 4">MRSN571793</strain>
    </source>
</reference>
<evidence type="ECO:0000313" key="3">
    <source>
        <dbReference type="EMBL" id="TFD96162.1"/>
    </source>
</evidence>
<feature type="transmembrane region" description="Helical" evidence="1">
    <location>
        <begin position="72"/>
        <end position="89"/>
    </location>
</feature>
<dbReference type="InterPro" id="IPR046216">
    <property type="entry name" value="DUF6249"/>
</dbReference>
<name>A0A4Y8L3T5_9BACT</name>
<gene>
    <name evidence="3" type="ORF">E2605_11255</name>
</gene>
<keyword evidence="1" id="KW-1133">Transmembrane helix</keyword>
<dbReference type="Proteomes" id="UP000297861">
    <property type="component" value="Unassembled WGS sequence"/>
</dbReference>
<feature type="transmembrane region" description="Helical" evidence="1">
    <location>
        <begin position="117"/>
        <end position="138"/>
    </location>
</feature>
<dbReference type="STRING" id="1121485.GCA_000426485_00593"/>
<evidence type="ECO:0000256" key="1">
    <source>
        <dbReference type="SAM" id="Phobius"/>
    </source>
</evidence>
<dbReference type="AlphaFoldDB" id="A0A4Y8L3T5"/>
<sequence length="148" mass="16799">MEILIPLVVVPVMVLGIYRLFELYARRKERIMIIEKMQFNAPQKDLHLSDNLNLPILGNVNIKMSSLWPLRASLLMIGIGLGLIVAFILESTLTPNMMPEYSRYDYDVKSNISNTVAVIYFACVSLFGGIGLLAAYFIEQNKEKKQKS</sequence>
<keyword evidence="1" id="KW-0812">Transmembrane</keyword>
<dbReference type="RefSeq" id="WP_026627852.1">
    <property type="nucleotide sequence ID" value="NZ_JAWZLG010000015.1"/>
</dbReference>
<organism evidence="3 4">
    <name type="scientific">Dysgonomonas capnocytophagoides</name>
    <dbReference type="NCBI Taxonomy" id="45254"/>
    <lineage>
        <taxon>Bacteria</taxon>
        <taxon>Pseudomonadati</taxon>
        <taxon>Bacteroidota</taxon>
        <taxon>Bacteroidia</taxon>
        <taxon>Bacteroidales</taxon>
        <taxon>Dysgonomonadaceae</taxon>
        <taxon>Dysgonomonas</taxon>
    </lineage>
</organism>
<protein>
    <recommendedName>
        <fullName evidence="2">DUF6249 domain-containing protein</fullName>
    </recommendedName>
</protein>
<evidence type="ECO:0000259" key="2">
    <source>
        <dbReference type="Pfam" id="PF19762"/>
    </source>
</evidence>
<accession>A0A4Y8L3T5</accession>
<keyword evidence="4" id="KW-1185">Reference proteome</keyword>
<dbReference type="Pfam" id="PF19762">
    <property type="entry name" value="DUF6249"/>
    <property type="match status" value="1"/>
</dbReference>
<dbReference type="OrthoDB" id="1050129at2"/>
<comment type="caution">
    <text evidence="3">The sequence shown here is derived from an EMBL/GenBank/DDBJ whole genome shotgun (WGS) entry which is preliminary data.</text>
</comment>
<proteinExistence type="predicted"/>
<evidence type="ECO:0000313" key="4">
    <source>
        <dbReference type="Proteomes" id="UP000297861"/>
    </source>
</evidence>
<feature type="transmembrane region" description="Helical" evidence="1">
    <location>
        <begin position="6"/>
        <end position="25"/>
    </location>
</feature>
<keyword evidence="1" id="KW-0472">Membrane</keyword>
<feature type="domain" description="DUF6249" evidence="2">
    <location>
        <begin position="7"/>
        <end position="140"/>
    </location>
</feature>